<proteinExistence type="predicted"/>
<protein>
    <submittedName>
        <fullName evidence="1">Uncharacterized protein</fullName>
    </submittedName>
</protein>
<organism evidence="1 2">
    <name type="scientific">Corchorus capsularis</name>
    <name type="common">Jute</name>
    <dbReference type="NCBI Taxonomy" id="210143"/>
    <lineage>
        <taxon>Eukaryota</taxon>
        <taxon>Viridiplantae</taxon>
        <taxon>Streptophyta</taxon>
        <taxon>Embryophyta</taxon>
        <taxon>Tracheophyta</taxon>
        <taxon>Spermatophyta</taxon>
        <taxon>Magnoliopsida</taxon>
        <taxon>eudicotyledons</taxon>
        <taxon>Gunneridae</taxon>
        <taxon>Pentapetalae</taxon>
        <taxon>rosids</taxon>
        <taxon>malvids</taxon>
        <taxon>Malvales</taxon>
        <taxon>Malvaceae</taxon>
        <taxon>Grewioideae</taxon>
        <taxon>Apeibeae</taxon>
        <taxon>Corchorus</taxon>
    </lineage>
</organism>
<dbReference type="AlphaFoldDB" id="A0A1R3J0E2"/>
<dbReference type="EMBL" id="AWWV01009049">
    <property type="protein sequence ID" value="OMO88256.1"/>
    <property type="molecule type" value="Genomic_DNA"/>
</dbReference>
<dbReference type="Gramene" id="OMO88256">
    <property type="protein sequence ID" value="OMO88256"/>
    <property type="gene ID" value="CCACVL1_08503"/>
</dbReference>
<reference evidence="1 2" key="1">
    <citation type="submission" date="2013-09" db="EMBL/GenBank/DDBJ databases">
        <title>Corchorus capsularis genome sequencing.</title>
        <authorList>
            <person name="Alam M."/>
            <person name="Haque M.S."/>
            <person name="Islam M.S."/>
            <person name="Emdad E.M."/>
            <person name="Islam M.M."/>
            <person name="Ahmed B."/>
            <person name="Halim A."/>
            <person name="Hossen Q.M.M."/>
            <person name="Hossain M.Z."/>
            <person name="Ahmed R."/>
            <person name="Khan M.M."/>
            <person name="Islam R."/>
            <person name="Rashid M.M."/>
            <person name="Khan S.A."/>
            <person name="Rahman M.S."/>
            <person name="Alam M."/>
        </authorList>
    </citation>
    <scope>NUCLEOTIDE SEQUENCE [LARGE SCALE GENOMIC DNA]</scope>
    <source>
        <strain evidence="2">cv. CVL-1</strain>
        <tissue evidence="1">Whole seedling</tissue>
    </source>
</reference>
<sequence length="49" mass="5483">MTRALITSEARNERRSRTNGINFRTVHHFVNLITPALAFSSGRPSGKTI</sequence>
<keyword evidence="2" id="KW-1185">Reference proteome</keyword>
<evidence type="ECO:0000313" key="2">
    <source>
        <dbReference type="Proteomes" id="UP000188268"/>
    </source>
</evidence>
<gene>
    <name evidence="1" type="ORF">CCACVL1_08503</name>
</gene>
<dbReference type="Proteomes" id="UP000188268">
    <property type="component" value="Unassembled WGS sequence"/>
</dbReference>
<comment type="caution">
    <text evidence="1">The sequence shown here is derived from an EMBL/GenBank/DDBJ whole genome shotgun (WGS) entry which is preliminary data.</text>
</comment>
<accession>A0A1R3J0E2</accession>
<evidence type="ECO:0000313" key="1">
    <source>
        <dbReference type="EMBL" id="OMO88256.1"/>
    </source>
</evidence>
<name>A0A1R3J0E2_COCAP</name>